<dbReference type="Gene3D" id="2.30.42.10">
    <property type="match status" value="1"/>
</dbReference>
<name>A0ABW1LEL7_9ACTN</name>
<evidence type="ECO:0000313" key="5">
    <source>
        <dbReference type="EMBL" id="MFC6041858.1"/>
    </source>
</evidence>
<feature type="compositionally biased region" description="Low complexity" evidence="3">
    <location>
        <begin position="94"/>
        <end position="103"/>
    </location>
</feature>
<dbReference type="SUPFAM" id="SSF50494">
    <property type="entry name" value="Trypsin-like serine proteases"/>
    <property type="match status" value="1"/>
</dbReference>
<dbReference type="Proteomes" id="UP001596135">
    <property type="component" value="Unassembled WGS sequence"/>
</dbReference>
<dbReference type="PANTHER" id="PTHR43343:SF3">
    <property type="entry name" value="PROTEASE DO-LIKE 8, CHLOROPLASTIC"/>
    <property type="match status" value="1"/>
</dbReference>
<keyword evidence="2 5" id="KW-0378">Hydrolase</keyword>
<dbReference type="PROSITE" id="PS50106">
    <property type="entry name" value="PDZ"/>
    <property type="match status" value="1"/>
</dbReference>
<feature type="compositionally biased region" description="Basic and acidic residues" evidence="3">
    <location>
        <begin position="1"/>
        <end position="16"/>
    </location>
</feature>
<dbReference type="PRINTS" id="PR00834">
    <property type="entry name" value="PROTEASES2C"/>
</dbReference>
<dbReference type="EMBL" id="JBHSRJ010000001">
    <property type="protein sequence ID" value="MFC6041858.1"/>
    <property type="molecule type" value="Genomic_DNA"/>
</dbReference>
<evidence type="ECO:0000256" key="3">
    <source>
        <dbReference type="SAM" id="MobiDB-lite"/>
    </source>
</evidence>
<evidence type="ECO:0000259" key="4">
    <source>
        <dbReference type="PROSITE" id="PS50106"/>
    </source>
</evidence>
<feature type="compositionally biased region" description="Gly residues" evidence="3">
    <location>
        <begin position="116"/>
        <end position="125"/>
    </location>
</feature>
<organism evidence="5 6">
    <name type="scientific">Nocardioides hankookensis</name>
    <dbReference type="NCBI Taxonomy" id="443157"/>
    <lineage>
        <taxon>Bacteria</taxon>
        <taxon>Bacillati</taxon>
        <taxon>Actinomycetota</taxon>
        <taxon>Actinomycetes</taxon>
        <taxon>Propionibacteriales</taxon>
        <taxon>Nocardioidaceae</taxon>
        <taxon>Nocardioides</taxon>
    </lineage>
</organism>
<dbReference type="InterPro" id="IPR036034">
    <property type="entry name" value="PDZ_sf"/>
</dbReference>
<dbReference type="Gene3D" id="2.40.10.120">
    <property type="match status" value="1"/>
</dbReference>
<feature type="region of interest" description="Disordered" evidence="3">
    <location>
        <begin position="92"/>
        <end position="154"/>
    </location>
</feature>
<reference evidence="6" key="1">
    <citation type="journal article" date="2019" name="Int. J. Syst. Evol. Microbiol.">
        <title>The Global Catalogue of Microorganisms (GCM) 10K type strain sequencing project: providing services to taxonomists for standard genome sequencing and annotation.</title>
        <authorList>
            <consortium name="The Broad Institute Genomics Platform"/>
            <consortium name="The Broad Institute Genome Sequencing Center for Infectious Disease"/>
            <person name="Wu L."/>
            <person name="Ma J."/>
        </authorList>
    </citation>
    <scope>NUCLEOTIDE SEQUENCE [LARGE SCALE GENOMIC DNA]</scope>
    <source>
        <strain evidence="6">CCUG 54522</strain>
    </source>
</reference>
<dbReference type="SMART" id="SM00228">
    <property type="entry name" value="PDZ"/>
    <property type="match status" value="1"/>
</dbReference>
<dbReference type="SUPFAM" id="SSF50156">
    <property type="entry name" value="PDZ domain-like"/>
    <property type="match status" value="1"/>
</dbReference>
<feature type="compositionally biased region" description="Low complexity" evidence="3">
    <location>
        <begin position="30"/>
        <end position="54"/>
    </location>
</feature>
<accession>A0ABW1LEL7</accession>
<dbReference type="InterPro" id="IPR051201">
    <property type="entry name" value="Chloro_Bact_Ser_Proteases"/>
</dbReference>
<gene>
    <name evidence="5" type="ORF">ACFPYL_02160</name>
</gene>
<dbReference type="Pfam" id="PF00595">
    <property type="entry name" value="PDZ"/>
    <property type="match status" value="1"/>
</dbReference>
<dbReference type="PANTHER" id="PTHR43343">
    <property type="entry name" value="PEPTIDASE S12"/>
    <property type="match status" value="1"/>
</dbReference>
<feature type="domain" description="PDZ" evidence="4">
    <location>
        <begin position="340"/>
        <end position="432"/>
    </location>
</feature>
<evidence type="ECO:0000256" key="1">
    <source>
        <dbReference type="ARBA" id="ARBA00022670"/>
    </source>
</evidence>
<dbReference type="InterPro" id="IPR009003">
    <property type="entry name" value="Peptidase_S1_PA"/>
</dbReference>
<dbReference type="InterPro" id="IPR001478">
    <property type="entry name" value="PDZ"/>
</dbReference>
<dbReference type="Pfam" id="PF13365">
    <property type="entry name" value="Trypsin_2"/>
    <property type="match status" value="1"/>
</dbReference>
<protein>
    <submittedName>
        <fullName evidence="5">S1C family serine protease</fullName>
        <ecNumber evidence="5">3.4.21.-</ecNumber>
    </submittedName>
</protein>
<evidence type="ECO:0000313" key="6">
    <source>
        <dbReference type="Proteomes" id="UP001596135"/>
    </source>
</evidence>
<feature type="compositionally biased region" description="Polar residues" evidence="3">
    <location>
        <begin position="137"/>
        <end position="154"/>
    </location>
</feature>
<dbReference type="InterPro" id="IPR001940">
    <property type="entry name" value="Peptidase_S1C"/>
</dbReference>
<keyword evidence="6" id="KW-1185">Reference proteome</keyword>
<proteinExistence type="predicted"/>
<feature type="region of interest" description="Disordered" evidence="3">
    <location>
        <begin position="1"/>
        <end position="54"/>
    </location>
</feature>
<dbReference type="EC" id="3.4.21.-" evidence="5"/>
<evidence type="ECO:0000256" key="2">
    <source>
        <dbReference type="ARBA" id="ARBA00022801"/>
    </source>
</evidence>
<dbReference type="GO" id="GO:0008233">
    <property type="term" value="F:peptidase activity"/>
    <property type="evidence" value="ECO:0007669"/>
    <property type="project" value="UniProtKB-KW"/>
</dbReference>
<dbReference type="RefSeq" id="WP_379149868.1">
    <property type="nucleotide sequence ID" value="NZ_JBHSRJ010000001.1"/>
</dbReference>
<keyword evidence="1 5" id="KW-0645">Protease</keyword>
<comment type="caution">
    <text evidence="5">The sequence shown here is derived from an EMBL/GenBank/DDBJ whole genome shotgun (WGS) entry which is preliminary data.</text>
</comment>
<dbReference type="GO" id="GO:0006508">
    <property type="term" value="P:proteolysis"/>
    <property type="evidence" value="ECO:0007669"/>
    <property type="project" value="UniProtKB-KW"/>
</dbReference>
<sequence length="448" mass="44369">MSHESDNNFDETRPIERSPQPPAYDPYGNPYQDPYAAPAQQVAPHPAPAAAHRAGWSWRSSLAGAVAGGVIAASVAVPVSWALASGGQTTVADAPAAAPQQPQTGSGESGDSGQAPGFGQGGGTDPFGYGAPDDQLGGSTSNQTGDQTDASAEQSQGVVLINTETTAGEAAGSGLVLDSSGIVLTNYHVVEGSTSVKVTIASTGDTYDATVIGHDQQADVALLQLDGASGLQTVKLDDDGDPAVGDEVTAVGNAQGQGYLSASTGSVVDVDQSIDTQSEGTVDGEHLTGLIETNAYVVGGYSGGALLDDEGEVVGITTAASSGGVAQSYAVPIEDALQVAQQIEDGTDGDGVQVGASAYLGIAISQDATGTTGGVQVGQVQSGGAAAQAGIEAGATITGIDGTAITSYDVLKSTLATYQPGDSVTLRWTDTSGSAHSAQVTLGESPVN</sequence>